<feature type="region of interest" description="Disordered" evidence="6">
    <location>
        <begin position="282"/>
        <end position="303"/>
    </location>
</feature>
<evidence type="ECO:0000256" key="4">
    <source>
        <dbReference type="ARBA" id="ARBA00023136"/>
    </source>
</evidence>
<dbReference type="PANTHER" id="PTHR33048:SF168">
    <property type="match status" value="1"/>
</dbReference>
<dbReference type="InterPro" id="IPR052337">
    <property type="entry name" value="SAT4-like"/>
</dbReference>
<reference evidence="9 10" key="1">
    <citation type="journal article" date="2018" name="Sci. Rep.">
        <title>Comparative genomics provides insights into the lifestyle and reveals functional heterogeneity of dark septate endophytic fungi.</title>
        <authorList>
            <person name="Knapp D.G."/>
            <person name="Nemeth J.B."/>
            <person name="Barry K."/>
            <person name="Hainaut M."/>
            <person name="Henrissat B."/>
            <person name="Johnson J."/>
            <person name="Kuo A."/>
            <person name="Lim J.H.P."/>
            <person name="Lipzen A."/>
            <person name="Nolan M."/>
            <person name="Ohm R.A."/>
            <person name="Tamas L."/>
            <person name="Grigoriev I.V."/>
            <person name="Spatafora J.W."/>
            <person name="Nagy L.G."/>
            <person name="Kovacs G.M."/>
        </authorList>
    </citation>
    <scope>NUCLEOTIDE SEQUENCE [LARGE SCALE GENOMIC DNA]</scope>
    <source>
        <strain evidence="9 10">DSE2036</strain>
    </source>
</reference>
<feature type="transmembrane region" description="Helical" evidence="7">
    <location>
        <begin position="250"/>
        <end position="267"/>
    </location>
</feature>
<gene>
    <name evidence="9" type="ORF">DM02DRAFT_649519</name>
</gene>
<feature type="domain" description="Rhodopsin" evidence="8">
    <location>
        <begin position="28"/>
        <end position="272"/>
    </location>
</feature>
<evidence type="ECO:0000313" key="10">
    <source>
        <dbReference type="Proteomes" id="UP000244855"/>
    </source>
</evidence>
<dbReference type="InterPro" id="IPR049326">
    <property type="entry name" value="Rhodopsin_dom_fungi"/>
</dbReference>
<comment type="subcellular location">
    <subcellularLocation>
        <location evidence="1">Membrane</location>
        <topology evidence="1">Multi-pass membrane protein</topology>
    </subcellularLocation>
</comment>
<feature type="transmembrane region" description="Helical" evidence="7">
    <location>
        <begin position="98"/>
        <end position="120"/>
    </location>
</feature>
<organism evidence="9 10">
    <name type="scientific">Periconia macrospinosa</name>
    <dbReference type="NCBI Taxonomy" id="97972"/>
    <lineage>
        <taxon>Eukaryota</taxon>
        <taxon>Fungi</taxon>
        <taxon>Dikarya</taxon>
        <taxon>Ascomycota</taxon>
        <taxon>Pezizomycotina</taxon>
        <taxon>Dothideomycetes</taxon>
        <taxon>Pleosporomycetidae</taxon>
        <taxon>Pleosporales</taxon>
        <taxon>Massarineae</taxon>
        <taxon>Periconiaceae</taxon>
        <taxon>Periconia</taxon>
    </lineage>
</organism>
<feature type="transmembrane region" description="Helical" evidence="7">
    <location>
        <begin position="174"/>
        <end position="199"/>
    </location>
</feature>
<keyword evidence="10" id="KW-1185">Reference proteome</keyword>
<dbReference type="OrthoDB" id="10017208at2759"/>
<evidence type="ECO:0000313" key="9">
    <source>
        <dbReference type="EMBL" id="PVI06791.1"/>
    </source>
</evidence>
<evidence type="ECO:0000256" key="3">
    <source>
        <dbReference type="ARBA" id="ARBA00022989"/>
    </source>
</evidence>
<evidence type="ECO:0000256" key="1">
    <source>
        <dbReference type="ARBA" id="ARBA00004141"/>
    </source>
</evidence>
<dbReference type="Proteomes" id="UP000244855">
    <property type="component" value="Unassembled WGS sequence"/>
</dbReference>
<evidence type="ECO:0000256" key="2">
    <source>
        <dbReference type="ARBA" id="ARBA00022692"/>
    </source>
</evidence>
<sequence length="348" mass="38962">MLDLSDGGRRKFALYVTGAILTTTAVALRIFCKSRSKNGIRYDDYWIIAALLSYLIVCGVMIWGMMAVGGGYEMKEIIVLADKDSIKAEKLEDYLKSLLWSLAAVIFLLYAIKISILLFYRHIFFATTTFRVGSMIIMVIASLTFAATLAPIPVACQPLDSFWNRKIHGKCFNFNIYMLSVRIIDTLLDFAILLLPIHITLQLRLPKHIRIGVAGVFGVGVFSVMTNALCVYYMYQPGEVDVNLSLSEQWLHIHMITCIWCACLPSYKSLFATASIPAGDSSPQTMNIHQDMPSGDSTVGMDQAESPQTVTDTISLSFSNHSSPTKEHGILCVFYRREDDIERFHAYA</sequence>
<dbReference type="GO" id="GO:0016020">
    <property type="term" value="C:membrane"/>
    <property type="evidence" value="ECO:0007669"/>
    <property type="project" value="UniProtKB-SubCell"/>
</dbReference>
<keyword evidence="4 7" id="KW-0472">Membrane</keyword>
<dbReference type="PANTHER" id="PTHR33048">
    <property type="entry name" value="PTH11-LIKE INTEGRAL MEMBRANE PROTEIN (AFU_ORTHOLOGUE AFUA_5G11245)"/>
    <property type="match status" value="1"/>
</dbReference>
<dbReference type="STRING" id="97972.A0A2V1E8E3"/>
<evidence type="ECO:0000256" key="5">
    <source>
        <dbReference type="ARBA" id="ARBA00038359"/>
    </source>
</evidence>
<keyword evidence="3 7" id="KW-1133">Transmembrane helix</keyword>
<dbReference type="Pfam" id="PF20684">
    <property type="entry name" value="Fung_rhodopsin"/>
    <property type="match status" value="1"/>
</dbReference>
<keyword evidence="2 7" id="KW-0812">Transmembrane</keyword>
<comment type="similarity">
    <text evidence="5">Belongs to the SAT4 family.</text>
</comment>
<feature type="transmembrane region" description="Helical" evidence="7">
    <location>
        <begin position="12"/>
        <end position="32"/>
    </location>
</feature>
<evidence type="ECO:0000256" key="7">
    <source>
        <dbReference type="SAM" id="Phobius"/>
    </source>
</evidence>
<feature type="transmembrane region" description="Helical" evidence="7">
    <location>
        <begin position="44"/>
        <end position="66"/>
    </location>
</feature>
<dbReference type="AlphaFoldDB" id="A0A2V1E8E3"/>
<name>A0A2V1E8E3_9PLEO</name>
<accession>A0A2V1E8E3</accession>
<dbReference type="EMBL" id="KZ805307">
    <property type="protein sequence ID" value="PVI06791.1"/>
    <property type="molecule type" value="Genomic_DNA"/>
</dbReference>
<protein>
    <recommendedName>
        <fullName evidence="8">Rhodopsin domain-containing protein</fullName>
    </recommendedName>
</protein>
<evidence type="ECO:0000256" key="6">
    <source>
        <dbReference type="SAM" id="MobiDB-lite"/>
    </source>
</evidence>
<feature type="transmembrane region" description="Helical" evidence="7">
    <location>
        <begin position="211"/>
        <end position="235"/>
    </location>
</feature>
<proteinExistence type="inferred from homology"/>
<evidence type="ECO:0000259" key="8">
    <source>
        <dbReference type="Pfam" id="PF20684"/>
    </source>
</evidence>
<feature type="transmembrane region" description="Helical" evidence="7">
    <location>
        <begin position="132"/>
        <end position="154"/>
    </location>
</feature>